<dbReference type="AlphaFoldDB" id="A0A7M5XB91"/>
<dbReference type="PROSITE" id="PS00678">
    <property type="entry name" value="WD_REPEATS_1"/>
    <property type="match status" value="1"/>
</dbReference>
<feature type="region of interest" description="Disordered" evidence="4">
    <location>
        <begin position="293"/>
        <end position="446"/>
    </location>
</feature>
<feature type="compositionally biased region" description="Low complexity" evidence="4">
    <location>
        <begin position="425"/>
        <end position="437"/>
    </location>
</feature>
<protein>
    <recommendedName>
        <fullName evidence="7">Protein NEDD1</fullName>
    </recommendedName>
</protein>
<keyword evidence="2" id="KW-0677">Repeat</keyword>
<keyword evidence="1 3" id="KW-0853">WD repeat</keyword>
<feature type="compositionally biased region" description="Basic and acidic residues" evidence="4">
    <location>
        <begin position="552"/>
        <end position="578"/>
    </location>
</feature>
<name>A0A7M5XB91_9CNID</name>
<evidence type="ECO:0000256" key="2">
    <source>
        <dbReference type="ARBA" id="ARBA00022737"/>
    </source>
</evidence>
<dbReference type="Gene3D" id="2.130.10.10">
    <property type="entry name" value="YVTN repeat-like/Quinoprotein amine dehydrogenase"/>
    <property type="match status" value="2"/>
</dbReference>
<evidence type="ECO:0000313" key="6">
    <source>
        <dbReference type="Proteomes" id="UP000594262"/>
    </source>
</evidence>
<keyword evidence="6" id="KW-1185">Reference proteome</keyword>
<evidence type="ECO:0000313" key="5">
    <source>
        <dbReference type="EnsemblMetazoa" id="CLYHEMP020757.1"/>
    </source>
</evidence>
<dbReference type="CDD" id="cd00200">
    <property type="entry name" value="WD40"/>
    <property type="match status" value="1"/>
</dbReference>
<dbReference type="RefSeq" id="XP_066935898.1">
    <property type="nucleotide sequence ID" value="XM_067079797.1"/>
</dbReference>
<dbReference type="SUPFAM" id="SSF50978">
    <property type="entry name" value="WD40 repeat-like"/>
    <property type="match status" value="1"/>
</dbReference>
<feature type="region of interest" description="Disordered" evidence="4">
    <location>
        <begin position="688"/>
        <end position="716"/>
    </location>
</feature>
<feature type="compositionally biased region" description="Basic and acidic residues" evidence="4">
    <location>
        <begin position="339"/>
        <end position="354"/>
    </location>
</feature>
<evidence type="ECO:0008006" key="7">
    <source>
        <dbReference type="Google" id="ProtNLM"/>
    </source>
</evidence>
<dbReference type="Proteomes" id="UP000594262">
    <property type="component" value="Unplaced"/>
</dbReference>
<dbReference type="Pfam" id="PF00400">
    <property type="entry name" value="WD40"/>
    <property type="match status" value="5"/>
</dbReference>
<dbReference type="PROSITE" id="PS50082">
    <property type="entry name" value="WD_REPEATS_2"/>
    <property type="match status" value="1"/>
</dbReference>
<dbReference type="GO" id="GO:0000278">
    <property type="term" value="P:mitotic cell cycle"/>
    <property type="evidence" value="ECO:0007669"/>
    <property type="project" value="TreeGrafter"/>
</dbReference>
<dbReference type="PANTHER" id="PTHR44414">
    <property type="entry name" value="PROTEIN NEDD1"/>
    <property type="match status" value="1"/>
</dbReference>
<evidence type="ECO:0000256" key="4">
    <source>
        <dbReference type="SAM" id="MobiDB-lite"/>
    </source>
</evidence>
<feature type="compositionally biased region" description="Polar residues" evidence="4">
    <location>
        <begin position="405"/>
        <end position="417"/>
    </location>
</feature>
<feature type="compositionally biased region" description="Basic and acidic residues" evidence="4">
    <location>
        <begin position="296"/>
        <end position="311"/>
    </location>
</feature>
<dbReference type="InterPro" id="IPR015943">
    <property type="entry name" value="WD40/YVTN_repeat-like_dom_sf"/>
</dbReference>
<dbReference type="GO" id="GO:0000922">
    <property type="term" value="C:spindle pole"/>
    <property type="evidence" value="ECO:0007669"/>
    <property type="project" value="TreeGrafter"/>
</dbReference>
<organism evidence="5 6">
    <name type="scientific">Clytia hemisphaerica</name>
    <dbReference type="NCBI Taxonomy" id="252671"/>
    <lineage>
        <taxon>Eukaryota</taxon>
        <taxon>Metazoa</taxon>
        <taxon>Cnidaria</taxon>
        <taxon>Hydrozoa</taxon>
        <taxon>Hydroidolina</taxon>
        <taxon>Leptothecata</taxon>
        <taxon>Obeliida</taxon>
        <taxon>Clytiidae</taxon>
        <taxon>Clytia</taxon>
    </lineage>
</organism>
<dbReference type="InterPro" id="IPR019775">
    <property type="entry name" value="WD40_repeat_CS"/>
</dbReference>
<dbReference type="GO" id="GO:0005814">
    <property type="term" value="C:centriole"/>
    <property type="evidence" value="ECO:0007669"/>
    <property type="project" value="TreeGrafter"/>
</dbReference>
<accession>A0A7M5XB91</accession>
<feature type="compositionally biased region" description="Basic and acidic residues" evidence="4">
    <location>
        <begin position="617"/>
        <end position="630"/>
    </location>
</feature>
<evidence type="ECO:0000256" key="3">
    <source>
        <dbReference type="PROSITE-ProRule" id="PRU00221"/>
    </source>
</evidence>
<dbReference type="GO" id="GO:0043015">
    <property type="term" value="F:gamma-tubulin binding"/>
    <property type="evidence" value="ECO:0007669"/>
    <property type="project" value="TreeGrafter"/>
</dbReference>
<dbReference type="OrthoDB" id="1602884at2759"/>
<sequence>MSLLVTAGEDVRLWNVPDLSLQKVRNGTNANVLHCICSPNGQYVAYTYEEVGIRISSMSDDDLPVIEIPTPIQQSSVAFNGHSRYLVSGGLDCVINIWDIKSRTVKRTYKNHFNPVTYCQFNYNDNIIASSSDHGDIILTNVSSGECSDPLTGNDDSQAVRCLGYSHFSRSLLASVSDSGAVCLWDTKEQKMLKKFTDHKAPGTCLSFSPLNDMLLCSSGLDKRIIFYDVIGKKTVKTINTEGPITSCDFFSDGCTVACGSASGHVYLFDLRHGSVPIKVVAAHKTSVRSVAFQRVPKENKSPKKSIDESTKASNRRLSSSSDPENSFQTPASVAVAPRVERIEPSIRQEKSSEGHIGVTPASRENSATSFGHPRENSSSNLRNGDRSVDRPHSMYDVRMMTPPSRENSASNISSLASERPPLPSKSKSSVQSSGGSMQNLQNVGMGRRENSTLALNRLINMNQTPEQVAAISAIPPKAAKLMGDEIFSPILSTEESRSSTLPRKLKVSKQKSLGRNKHAVNKDDADNEEPERPSYGRSKSGLSRLSMLAKSTEDVNSIKKEKKEKDLENNDLHDGKRAGSGILGGFKSPFKKGKKNNSYNKHSDESETSSIDSLSLEDRNLRGKKDRLSNRSNESTGYVSSSKNNMGGTPMGSRNAPPPPLQYNLDRPIDTDQLMTDIQNSLAAQSHPGGGATGGMMSKSPSIHSGEFRNMSGPNTASIVNGEIFQYGEIPMETQPIGPGGVTGPGRPSQIQVDFIQRMIDEAMEDNRAVIHNDMVSLQVEMLRQMEIQKEQIRQMMQQFSINGDLLMEIDRLRTENEKLRYKY</sequence>
<dbReference type="InterPro" id="IPR036322">
    <property type="entry name" value="WD40_repeat_dom_sf"/>
</dbReference>
<feature type="repeat" description="WD" evidence="3">
    <location>
        <begin position="76"/>
        <end position="108"/>
    </location>
</feature>
<dbReference type="GO" id="GO:0036064">
    <property type="term" value="C:ciliary basal body"/>
    <property type="evidence" value="ECO:0007669"/>
    <property type="project" value="TreeGrafter"/>
</dbReference>
<dbReference type="PANTHER" id="PTHR44414:SF1">
    <property type="entry name" value="PROTEIN NEDD1"/>
    <property type="match status" value="1"/>
</dbReference>
<feature type="compositionally biased region" description="Basic and acidic residues" evidence="4">
    <location>
        <begin position="384"/>
        <end position="396"/>
    </location>
</feature>
<dbReference type="InterPro" id="IPR001680">
    <property type="entry name" value="WD40_rpt"/>
</dbReference>
<feature type="compositionally biased region" description="Basic and acidic residues" evidence="4">
    <location>
        <begin position="521"/>
        <end position="535"/>
    </location>
</feature>
<dbReference type="GO" id="GO:0005813">
    <property type="term" value="C:centrosome"/>
    <property type="evidence" value="ECO:0007669"/>
    <property type="project" value="TreeGrafter"/>
</dbReference>
<dbReference type="GeneID" id="136823617"/>
<feature type="compositionally biased region" description="Polar residues" evidence="4">
    <location>
        <begin position="631"/>
        <end position="648"/>
    </location>
</feature>
<proteinExistence type="predicted"/>
<dbReference type="InterPro" id="IPR052818">
    <property type="entry name" value="NEDD1_Spindle_Assembly"/>
</dbReference>
<dbReference type="SMART" id="SM00320">
    <property type="entry name" value="WD40"/>
    <property type="match status" value="5"/>
</dbReference>
<reference evidence="5" key="1">
    <citation type="submission" date="2021-01" db="UniProtKB">
        <authorList>
            <consortium name="EnsemblMetazoa"/>
        </authorList>
    </citation>
    <scope>IDENTIFICATION</scope>
</reference>
<feature type="compositionally biased region" description="Polar residues" evidence="4">
    <location>
        <begin position="312"/>
        <end position="332"/>
    </location>
</feature>
<dbReference type="EnsemblMetazoa" id="CLYHEMT020757.1">
    <property type="protein sequence ID" value="CLYHEMP020757.1"/>
    <property type="gene ID" value="CLYHEMG020757"/>
</dbReference>
<dbReference type="GO" id="GO:0007020">
    <property type="term" value="P:microtubule nucleation"/>
    <property type="evidence" value="ECO:0007669"/>
    <property type="project" value="TreeGrafter"/>
</dbReference>
<feature type="region of interest" description="Disordered" evidence="4">
    <location>
        <begin position="494"/>
        <end position="664"/>
    </location>
</feature>
<dbReference type="GO" id="GO:0005737">
    <property type="term" value="C:cytoplasm"/>
    <property type="evidence" value="ECO:0007669"/>
    <property type="project" value="TreeGrafter"/>
</dbReference>
<feature type="compositionally biased region" description="Basic residues" evidence="4">
    <location>
        <begin position="504"/>
        <end position="520"/>
    </location>
</feature>
<evidence type="ECO:0000256" key="1">
    <source>
        <dbReference type="ARBA" id="ARBA00022574"/>
    </source>
</evidence>